<organism evidence="1 2">
    <name type="scientific">Racocetra persica</name>
    <dbReference type="NCBI Taxonomy" id="160502"/>
    <lineage>
        <taxon>Eukaryota</taxon>
        <taxon>Fungi</taxon>
        <taxon>Fungi incertae sedis</taxon>
        <taxon>Mucoromycota</taxon>
        <taxon>Glomeromycotina</taxon>
        <taxon>Glomeromycetes</taxon>
        <taxon>Diversisporales</taxon>
        <taxon>Gigasporaceae</taxon>
        <taxon>Racocetra</taxon>
    </lineage>
</organism>
<gene>
    <name evidence="1" type="ORF">RPERSI_LOCUS11877</name>
</gene>
<evidence type="ECO:0000313" key="1">
    <source>
        <dbReference type="EMBL" id="CAG8727985.1"/>
    </source>
</evidence>
<keyword evidence="2" id="KW-1185">Reference proteome</keyword>
<comment type="caution">
    <text evidence="1">The sequence shown here is derived from an EMBL/GenBank/DDBJ whole genome shotgun (WGS) entry which is preliminary data.</text>
</comment>
<name>A0ACA9PXP5_9GLOM</name>
<evidence type="ECO:0000313" key="2">
    <source>
        <dbReference type="Proteomes" id="UP000789920"/>
    </source>
</evidence>
<dbReference type="Proteomes" id="UP000789920">
    <property type="component" value="Unassembled WGS sequence"/>
</dbReference>
<reference evidence="1" key="1">
    <citation type="submission" date="2021-06" db="EMBL/GenBank/DDBJ databases">
        <authorList>
            <person name="Kallberg Y."/>
            <person name="Tangrot J."/>
            <person name="Rosling A."/>
        </authorList>
    </citation>
    <scope>NUCLEOTIDE SEQUENCE</scope>
    <source>
        <strain evidence="1">MA461A</strain>
    </source>
</reference>
<feature type="non-terminal residue" evidence="1">
    <location>
        <position position="1"/>
    </location>
</feature>
<proteinExistence type="predicted"/>
<sequence length="80" mass="9200">LNTLSEDSSIFNQLYTIDNNNLITKNVVFSDYNQNSDDFNTFKNIKYAFIPSSISKETEEIAIFTKINQLINANFIVLIN</sequence>
<accession>A0ACA9PXP5</accession>
<protein>
    <submittedName>
        <fullName evidence="1">27284_t:CDS:1</fullName>
    </submittedName>
</protein>
<dbReference type="EMBL" id="CAJVQC010024839">
    <property type="protein sequence ID" value="CAG8727985.1"/>
    <property type="molecule type" value="Genomic_DNA"/>
</dbReference>